<reference evidence="2" key="4">
    <citation type="submission" date="2024-02" db="EMBL/GenBank/DDBJ databases">
        <title>Comparative genomics of Cryptococcus and Kwoniella reveals pathogenesis evolution and contrasting modes of karyotype evolution via chromosome fusion or intercentromeric recombination.</title>
        <authorList>
            <person name="Coelho M.A."/>
            <person name="David-Palma M."/>
            <person name="Shea T."/>
            <person name="Bowers K."/>
            <person name="McGinley-Smith S."/>
            <person name="Mohammad A.W."/>
            <person name="Gnirke A."/>
            <person name="Yurkov A.M."/>
            <person name="Nowrousian M."/>
            <person name="Sun S."/>
            <person name="Cuomo C.A."/>
            <person name="Heitman J."/>
        </authorList>
    </citation>
    <scope>NUCLEOTIDE SEQUENCE</scope>
    <source>
        <strain evidence="2">CBS 10737</strain>
    </source>
</reference>
<evidence type="ECO:0000313" key="3">
    <source>
        <dbReference type="Proteomes" id="UP000094020"/>
    </source>
</evidence>
<sequence length="130" mass="14690">MVDDAFGKGFDIGLLAQQNLNSGNPNDSHVFPLKSQNPTPWYTNFEAIHSKVLDQVTSGAKHIISPSDFAKSLVNQIDKVEPRGKIWIGSFSNLMSWLMPLLDKFGLKDWLWKSAQNFINMVEKPNIEQD</sequence>
<dbReference type="AlphaFoldDB" id="A0A1B9I4X0"/>
<reference evidence="1" key="1">
    <citation type="submission" date="2013-07" db="EMBL/GenBank/DDBJ databases">
        <title>The Genome Sequence of Cryptococcus pinus CBS10737.</title>
        <authorList>
            <consortium name="The Broad Institute Genome Sequencing Platform"/>
            <person name="Cuomo C."/>
            <person name="Litvintseva A."/>
            <person name="Chen Y."/>
            <person name="Heitman J."/>
            <person name="Sun S."/>
            <person name="Springer D."/>
            <person name="Dromer F."/>
            <person name="Young S.K."/>
            <person name="Zeng Q."/>
            <person name="Gargeya S."/>
            <person name="Fitzgerald M."/>
            <person name="Abouelleil A."/>
            <person name="Alvarado L."/>
            <person name="Berlin A.M."/>
            <person name="Chapman S.B."/>
            <person name="Dewar J."/>
            <person name="Goldberg J."/>
            <person name="Griggs A."/>
            <person name="Gujja S."/>
            <person name="Hansen M."/>
            <person name="Howarth C."/>
            <person name="Imamovic A."/>
            <person name="Larimer J."/>
            <person name="McCowan C."/>
            <person name="Murphy C."/>
            <person name="Pearson M."/>
            <person name="Priest M."/>
            <person name="Roberts A."/>
            <person name="Saif S."/>
            <person name="Shea T."/>
            <person name="Sykes S."/>
            <person name="Wortman J."/>
            <person name="Nusbaum C."/>
            <person name="Birren B."/>
        </authorList>
    </citation>
    <scope>NUCLEOTIDE SEQUENCE [LARGE SCALE GENOMIC DNA]</scope>
    <source>
        <strain evidence="1">CBS 10737</strain>
    </source>
</reference>
<reference evidence="2" key="2">
    <citation type="submission" date="2013-07" db="EMBL/GenBank/DDBJ databases">
        <authorList>
            <consortium name="The Broad Institute Genome Sequencing Platform"/>
            <person name="Cuomo C."/>
            <person name="Litvintseva A."/>
            <person name="Chen Y."/>
            <person name="Heitman J."/>
            <person name="Sun S."/>
            <person name="Springer D."/>
            <person name="Dromer F."/>
            <person name="Young S.K."/>
            <person name="Zeng Q."/>
            <person name="Gargeya S."/>
            <person name="Fitzgerald M."/>
            <person name="Abouelleil A."/>
            <person name="Alvarado L."/>
            <person name="Berlin A.M."/>
            <person name="Chapman S.B."/>
            <person name="Dewar J."/>
            <person name="Goldberg J."/>
            <person name="Griggs A."/>
            <person name="Gujja S."/>
            <person name="Hansen M."/>
            <person name="Howarth C."/>
            <person name="Imamovic A."/>
            <person name="Larimer J."/>
            <person name="McCowan C."/>
            <person name="Murphy C."/>
            <person name="Pearson M."/>
            <person name="Priest M."/>
            <person name="Roberts A."/>
            <person name="Saif S."/>
            <person name="Shea T."/>
            <person name="Sykes S."/>
            <person name="Wortman J."/>
            <person name="Nusbaum C."/>
            <person name="Birren B."/>
        </authorList>
    </citation>
    <scope>NUCLEOTIDE SEQUENCE</scope>
    <source>
        <strain evidence="2">CBS 10737</strain>
    </source>
</reference>
<evidence type="ECO:0000313" key="1">
    <source>
        <dbReference type="EMBL" id="OCF50550.1"/>
    </source>
</evidence>
<organism evidence="1">
    <name type="scientific">Kwoniella pini CBS 10737</name>
    <dbReference type="NCBI Taxonomy" id="1296096"/>
    <lineage>
        <taxon>Eukaryota</taxon>
        <taxon>Fungi</taxon>
        <taxon>Dikarya</taxon>
        <taxon>Basidiomycota</taxon>
        <taxon>Agaricomycotina</taxon>
        <taxon>Tremellomycetes</taxon>
        <taxon>Tremellales</taxon>
        <taxon>Cryptococcaceae</taxon>
        <taxon>Kwoniella</taxon>
    </lineage>
</organism>
<accession>A0A1B9I4X0</accession>
<proteinExistence type="predicted"/>
<dbReference type="KEGG" id="kpin:30172244"/>
<gene>
    <name evidence="1" type="ORF">I206_03875</name>
    <name evidence="2" type="ORF">I206_105216</name>
</gene>
<dbReference type="EMBL" id="CP144525">
    <property type="protein sequence ID" value="WWC71263.1"/>
    <property type="molecule type" value="Genomic_DNA"/>
</dbReference>
<dbReference type="Proteomes" id="UP000094020">
    <property type="component" value="Chromosome 7"/>
</dbReference>
<dbReference type="GeneID" id="30172244"/>
<evidence type="ECO:0000313" key="2">
    <source>
        <dbReference type="EMBL" id="WWC71263.1"/>
    </source>
</evidence>
<dbReference type="RefSeq" id="XP_019011769.1">
    <property type="nucleotide sequence ID" value="XM_019155615.1"/>
</dbReference>
<protein>
    <submittedName>
        <fullName evidence="1">Uncharacterized protein</fullName>
    </submittedName>
</protein>
<reference evidence="1" key="3">
    <citation type="submission" date="2016-07" db="EMBL/GenBank/DDBJ databases">
        <title>Evolution of pathogenesis and genome organization in the Tremellales.</title>
        <authorList>
            <person name="Cuomo C."/>
            <person name="Litvintseva A."/>
            <person name="Heitman J."/>
            <person name="Chen Y."/>
            <person name="Sun S."/>
            <person name="Springer D."/>
            <person name="Dromer F."/>
            <person name="Young S."/>
            <person name="Zeng Q."/>
            <person name="Chapman S."/>
            <person name="Gujja S."/>
            <person name="Saif S."/>
            <person name="Birren B."/>
        </authorList>
    </citation>
    <scope>NUCLEOTIDE SEQUENCE</scope>
    <source>
        <strain evidence="1">CBS 10737</strain>
    </source>
</reference>
<dbReference type="EMBL" id="KI894010">
    <property type="protein sequence ID" value="OCF50550.1"/>
    <property type="molecule type" value="Genomic_DNA"/>
</dbReference>
<name>A0A1B9I4X0_9TREE</name>
<keyword evidence="3" id="KW-1185">Reference proteome</keyword>